<keyword evidence="1" id="KW-0808">Transferase</keyword>
<dbReference type="Proteomes" id="UP001164539">
    <property type="component" value="Chromosome 9"/>
</dbReference>
<protein>
    <submittedName>
        <fullName evidence="1">Cysteine rich receptor like kinase</fullName>
    </submittedName>
</protein>
<keyword evidence="1" id="KW-0418">Kinase</keyword>
<keyword evidence="1" id="KW-0675">Receptor</keyword>
<comment type="caution">
    <text evidence="1">The sequence shown here is derived from an EMBL/GenBank/DDBJ whole genome shotgun (WGS) entry which is preliminary data.</text>
</comment>
<dbReference type="EMBL" id="CM051402">
    <property type="protein sequence ID" value="KAJ4711321.1"/>
    <property type="molecule type" value="Genomic_DNA"/>
</dbReference>
<proteinExistence type="predicted"/>
<gene>
    <name evidence="1" type="ORF">OWV82_017360</name>
</gene>
<keyword evidence="2" id="KW-1185">Reference proteome</keyword>
<accession>A0ACC1XII0</accession>
<sequence>MPINPPRTARPCRKKQSIVPAQPQPNNLQTLCRNCQGTIFNPCPKSDAVRAWLDGCYLQYCYHKNYTAFSHPCIDTSNYYSSSNKSKLTDRVQFESPLETLLLRLRADIKPVGHFTTGKFQYSNKSEVYGLADCLQNVSLNDCEVCVRRGIEKLSERCGGEEGGTVAAGYCVVRCEGYEFFSTVDPGGYLDVNKNGSGNVSWIRENNENNGDGKSFKVKVAAIWSI</sequence>
<evidence type="ECO:0000313" key="2">
    <source>
        <dbReference type="Proteomes" id="UP001164539"/>
    </source>
</evidence>
<evidence type="ECO:0000313" key="1">
    <source>
        <dbReference type="EMBL" id="KAJ4711321.1"/>
    </source>
</evidence>
<name>A0ACC1XII0_MELAZ</name>
<organism evidence="1 2">
    <name type="scientific">Melia azedarach</name>
    <name type="common">Chinaberry tree</name>
    <dbReference type="NCBI Taxonomy" id="155640"/>
    <lineage>
        <taxon>Eukaryota</taxon>
        <taxon>Viridiplantae</taxon>
        <taxon>Streptophyta</taxon>
        <taxon>Embryophyta</taxon>
        <taxon>Tracheophyta</taxon>
        <taxon>Spermatophyta</taxon>
        <taxon>Magnoliopsida</taxon>
        <taxon>eudicotyledons</taxon>
        <taxon>Gunneridae</taxon>
        <taxon>Pentapetalae</taxon>
        <taxon>rosids</taxon>
        <taxon>malvids</taxon>
        <taxon>Sapindales</taxon>
        <taxon>Meliaceae</taxon>
        <taxon>Melia</taxon>
    </lineage>
</organism>
<reference evidence="1 2" key="1">
    <citation type="journal article" date="2023" name="Science">
        <title>Complex scaffold remodeling in plant triterpene biosynthesis.</title>
        <authorList>
            <person name="De La Pena R."/>
            <person name="Hodgson H."/>
            <person name="Liu J.C."/>
            <person name="Stephenson M.J."/>
            <person name="Martin A.C."/>
            <person name="Owen C."/>
            <person name="Harkess A."/>
            <person name="Leebens-Mack J."/>
            <person name="Jimenez L.E."/>
            <person name="Osbourn A."/>
            <person name="Sattely E.S."/>
        </authorList>
    </citation>
    <scope>NUCLEOTIDE SEQUENCE [LARGE SCALE GENOMIC DNA]</scope>
    <source>
        <strain evidence="2">cv. JPN11</strain>
        <tissue evidence="1">Leaf</tissue>
    </source>
</reference>